<proteinExistence type="predicted"/>
<evidence type="ECO:0000313" key="1">
    <source>
        <dbReference type="EMBL" id="ROW61937.1"/>
    </source>
</evidence>
<organism evidence="1 2">
    <name type="scientific">Cronobacter malonaticus</name>
    <dbReference type="NCBI Taxonomy" id="413503"/>
    <lineage>
        <taxon>Bacteria</taxon>
        <taxon>Pseudomonadati</taxon>
        <taxon>Pseudomonadota</taxon>
        <taxon>Gammaproteobacteria</taxon>
        <taxon>Enterobacterales</taxon>
        <taxon>Enterobacteriaceae</taxon>
        <taxon>Cronobacter</taxon>
    </lineage>
</organism>
<sequence length="70" mass="8273">MYGGGSSRLFHYAKVKGRLFIDDHENHYLDIEELMVEDGGRWHLIDLNKQYEPRSSDGITWDDIFKKDDV</sequence>
<comment type="caution">
    <text evidence="1">The sequence shown here is derived from an EMBL/GenBank/DDBJ whole genome shotgun (WGS) entry which is preliminary data.</text>
</comment>
<name>A0A423XYD6_9ENTR</name>
<gene>
    <name evidence="1" type="ORF">C3E80_08920</name>
</gene>
<evidence type="ECO:0000313" key="2">
    <source>
        <dbReference type="Proteomes" id="UP000285793"/>
    </source>
</evidence>
<dbReference type="EMBL" id="PQJL01000007">
    <property type="protein sequence ID" value="ROW61937.1"/>
    <property type="molecule type" value="Genomic_DNA"/>
</dbReference>
<accession>A0A423XYD6</accession>
<protein>
    <submittedName>
        <fullName evidence="1">Uncharacterized protein</fullName>
    </submittedName>
</protein>
<dbReference type="Proteomes" id="UP000285793">
    <property type="component" value="Unassembled WGS sequence"/>
</dbReference>
<reference evidence="1 2" key="1">
    <citation type="journal article" date="2018" name="Front. Microbiol.">
        <title>An Investigation of an Acute Gastroenteritis Outbreak: Cronobacter sakazakii, a Potential Cause of Food-Borne Illness.</title>
        <authorList>
            <person name="Yong W."/>
            <person name="Guo B."/>
            <person name="Shi X."/>
            <person name="Cheng T."/>
            <person name="Chen M."/>
            <person name="Jiang X."/>
            <person name="Ye Y."/>
            <person name="Wang J."/>
            <person name="Xie G."/>
            <person name="Ding J."/>
        </authorList>
    </citation>
    <scope>NUCLEOTIDE SEQUENCE [LARGE SCALE GENOMIC DNA]</scope>
    <source>
        <strain evidence="1 2">S1</strain>
    </source>
</reference>
<dbReference type="AlphaFoldDB" id="A0A423XYD6"/>